<reference evidence="6 7" key="1">
    <citation type="submission" date="2018-04" db="EMBL/GenBank/DDBJ databases">
        <authorList>
            <person name="Vogel A."/>
        </authorList>
    </citation>
    <scope>NUCLEOTIDE SEQUENCE [LARGE SCALE GENOMIC DNA]</scope>
</reference>
<keyword evidence="3" id="KW-0722">Serine protease inhibitor</keyword>
<dbReference type="OrthoDB" id="1286090at2759"/>
<organism evidence="6 7">
    <name type="scientific">Cuscuta campestris</name>
    <dbReference type="NCBI Taxonomy" id="132261"/>
    <lineage>
        <taxon>Eukaryota</taxon>
        <taxon>Viridiplantae</taxon>
        <taxon>Streptophyta</taxon>
        <taxon>Embryophyta</taxon>
        <taxon>Tracheophyta</taxon>
        <taxon>Spermatophyta</taxon>
        <taxon>Magnoliopsida</taxon>
        <taxon>eudicotyledons</taxon>
        <taxon>Gunneridae</taxon>
        <taxon>Pentapetalae</taxon>
        <taxon>asterids</taxon>
        <taxon>lamiids</taxon>
        <taxon>Solanales</taxon>
        <taxon>Convolvulaceae</taxon>
        <taxon>Cuscuteae</taxon>
        <taxon>Cuscuta</taxon>
        <taxon>Cuscuta subgen. Grammica</taxon>
        <taxon>Cuscuta sect. Cleistogrammica</taxon>
    </lineage>
</organism>
<dbReference type="InterPro" id="IPR051391">
    <property type="entry name" value="Protease_inhibitor_I20"/>
</dbReference>
<comment type="similarity">
    <text evidence="1">Belongs to the protease inhibitor I20 (potato type II proteinase inhibitor) family.</text>
</comment>
<feature type="chain" id="PRO_5019854610" evidence="5">
    <location>
        <begin position="32"/>
        <end position="80"/>
    </location>
</feature>
<dbReference type="InterPro" id="IPR003465">
    <property type="entry name" value="Prot_inh_I20"/>
</dbReference>
<evidence type="ECO:0000313" key="7">
    <source>
        <dbReference type="Proteomes" id="UP000595140"/>
    </source>
</evidence>
<dbReference type="PANTHER" id="PTHR33832:SF15">
    <property type="entry name" value="SERINE-TYPE ENDOPEPTIDASE INHIBITOR"/>
    <property type="match status" value="1"/>
</dbReference>
<dbReference type="Pfam" id="PF02428">
    <property type="entry name" value="Prot_inhib_II"/>
    <property type="match status" value="1"/>
</dbReference>
<accession>A0A484LX26</accession>
<name>A0A484LX26_9ASTE</name>
<evidence type="ECO:0000256" key="3">
    <source>
        <dbReference type="ARBA" id="ARBA00022900"/>
    </source>
</evidence>
<evidence type="ECO:0000313" key="6">
    <source>
        <dbReference type="EMBL" id="VFQ81082.1"/>
    </source>
</evidence>
<dbReference type="AlphaFoldDB" id="A0A484LX26"/>
<keyword evidence="7" id="KW-1185">Reference proteome</keyword>
<feature type="signal peptide" evidence="5">
    <location>
        <begin position="1"/>
        <end position="31"/>
    </location>
</feature>
<dbReference type="Proteomes" id="UP000595140">
    <property type="component" value="Unassembled WGS sequence"/>
</dbReference>
<proteinExistence type="inferred from homology"/>
<evidence type="ECO:0000256" key="1">
    <source>
        <dbReference type="ARBA" id="ARBA00007766"/>
    </source>
</evidence>
<evidence type="ECO:0000256" key="4">
    <source>
        <dbReference type="ARBA" id="ARBA00023157"/>
    </source>
</evidence>
<dbReference type="PANTHER" id="PTHR33832">
    <property type="entry name" value="SERINE-TYPE ENDOPEPTIDASE INHIBITOR"/>
    <property type="match status" value="1"/>
</dbReference>
<dbReference type="GO" id="GO:0004867">
    <property type="term" value="F:serine-type endopeptidase inhibitor activity"/>
    <property type="evidence" value="ECO:0007669"/>
    <property type="project" value="UniProtKB-KW"/>
</dbReference>
<evidence type="ECO:0000256" key="2">
    <source>
        <dbReference type="ARBA" id="ARBA00022690"/>
    </source>
</evidence>
<evidence type="ECO:0000256" key="5">
    <source>
        <dbReference type="SAM" id="SignalP"/>
    </source>
</evidence>
<dbReference type="Gene3D" id="3.30.60.30">
    <property type="match status" value="1"/>
</dbReference>
<sequence>MATFNKVCLLTVVFLVCGIILMGNNVEQVNAQICTQECNPNAAYMICQPNNKKTKNVCTNCCKIQNTRCHLYTSKGALIC</sequence>
<gene>
    <name evidence="6" type="ORF">CCAM_LOCUS22858</name>
</gene>
<protein>
    <submittedName>
        <fullName evidence="6">Uncharacterized protein</fullName>
    </submittedName>
</protein>
<keyword evidence="4" id="KW-1015">Disulfide bond</keyword>
<dbReference type="SUPFAM" id="SSF100897">
    <property type="entry name" value="Plant proteinase inhibitors"/>
    <property type="match status" value="1"/>
</dbReference>
<keyword evidence="5" id="KW-0732">Signal</keyword>
<keyword evidence="2" id="KW-0646">Protease inhibitor</keyword>
<dbReference type="EMBL" id="OOIL02002239">
    <property type="protein sequence ID" value="VFQ81082.1"/>
    <property type="molecule type" value="Genomic_DNA"/>
</dbReference>